<gene>
    <name evidence="11" type="ORF">GF359_01305</name>
</gene>
<dbReference type="PANTHER" id="PTHR30625">
    <property type="entry name" value="PROTEIN TOLQ"/>
    <property type="match status" value="1"/>
</dbReference>
<sequence>MMKDLLGLVDPRFSWVMTLILVLSIFSIALIVERFIFFAKRRVRSSKFFEKVKDTFQTGGIPEVLALVKNYDVPLAHVVRVGFENYNLPDDMIAEMMESEILNQRNKMERFLGGLNTLGNVSPLLGLLGTVLGLIKAFMQIVVSGSGGPKVVAEGVGVALYTTAFGLIVAVPTVFAYNYFSKKSTDTTDELENYMRKLLKLISLSKGGSYENPQT</sequence>
<evidence type="ECO:0000256" key="1">
    <source>
        <dbReference type="ARBA" id="ARBA00004651"/>
    </source>
</evidence>
<dbReference type="AlphaFoldDB" id="A0A9D5K7Q7"/>
<evidence type="ECO:0000313" key="12">
    <source>
        <dbReference type="Proteomes" id="UP000630660"/>
    </source>
</evidence>
<reference evidence="11" key="1">
    <citation type="submission" date="2019-11" db="EMBL/GenBank/DDBJ databases">
        <title>Microbial mats filling the niche in hypersaline microbial mats.</title>
        <authorList>
            <person name="Wong H.L."/>
            <person name="Macleod F.I."/>
            <person name="White R.A. III"/>
            <person name="Burns B.P."/>
        </authorList>
    </citation>
    <scope>NUCLEOTIDE SEQUENCE</scope>
    <source>
        <strain evidence="11">Bin_327</strain>
    </source>
</reference>
<dbReference type="Pfam" id="PF01618">
    <property type="entry name" value="MotA_ExbB"/>
    <property type="match status" value="1"/>
</dbReference>
<dbReference type="PANTHER" id="PTHR30625:SF15">
    <property type="entry name" value="BIOPOLYMER TRANSPORT PROTEIN EXBB"/>
    <property type="match status" value="1"/>
</dbReference>
<dbReference type="GO" id="GO:0005886">
    <property type="term" value="C:plasma membrane"/>
    <property type="evidence" value="ECO:0007669"/>
    <property type="project" value="UniProtKB-SubCell"/>
</dbReference>
<comment type="similarity">
    <text evidence="8">Belongs to the exbB/tolQ family.</text>
</comment>
<accession>A0A9D5K7Q7</accession>
<evidence type="ECO:0000256" key="7">
    <source>
        <dbReference type="ARBA" id="ARBA00023136"/>
    </source>
</evidence>
<evidence type="ECO:0000256" key="6">
    <source>
        <dbReference type="ARBA" id="ARBA00022989"/>
    </source>
</evidence>
<feature type="transmembrane region" description="Helical" evidence="9">
    <location>
        <begin position="158"/>
        <end position="180"/>
    </location>
</feature>
<evidence type="ECO:0000256" key="9">
    <source>
        <dbReference type="SAM" id="Phobius"/>
    </source>
</evidence>
<dbReference type="InterPro" id="IPR002898">
    <property type="entry name" value="MotA_ExbB_proton_chnl"/>
</dbReference>
<evidence type="ECO:0000256" key="2">
    <source>
        <dbReference type="ARBA" id="ARBA00022448"/>
    </source>
</evidence>
<dbReference type="EMBL" id="WJKJ01000038">
    <property type="protein sequence ID" value="MBD3363832.1"/>
    <property type="molecule type" value="Genomic_DNA"/>
</dbReference>
<name>A0A9D5K7Q7_UNCW3</name>
<keyword evidence="4 9" id="KW-0812">Transmembrane</keyword>
<evidence type="ECO:0000259" key="10">
    <source>
        <dbReference type="Pfam" id="PF01618"/>
    </source>
</evidence>
<dbReference type="InterPro" id="IPR050790">
    <property type="entry name" value="ExbB/TolQ_transport"/>
</dbReference>
<feature type="transmembrane region" description="Helical" evidence="9">
    <location>
        <begin position="12"/>
        <end position="37"/>
    </location>
</feature>
<feature type="domain" description="MotA/TolQ/ExbB proton channel" evidence="10">
    <location>
        <begin position="74"/>
        <end position="192"/>
    </location>
</feature>
<keyword evidence="2 8" id="KW-0813">Transport</keyword>
<feature type="transmembrane region" description="Helical" evidence="9">
    <location>
        <begin position="115"/>
        <end position="138"/>
    </location>
</feature>
<evidence type="ECO:0000313" key="11">
    <source>
        <dbReference type="EMBL" id="MBD3363832.1"/>
    </source>
</evidence>
<comment type="caution">
    <text evidence="11">The sequence shown here is derived from an EMBL/GenBank/DDBJ whole genome shotgun (WGS) entry which is preliminary data.</text>
</comment>
<protein>
    <recommendedName>
        <fullName evidence="10">MotA/TolQ/ExbB proton channel domain-containing protein</fullName>
    </recommendedName>
</protein>
<comment type="subcellular location">
    <subcellularLocation>
        <location evidence="1">Cell membrane</location>
        <topology evidence="1">Multi-pass membrane protein</topology>
    </subcellularLocation>
    <subcellularLocation>
        <location evidence="8">Membrane</location>
        <topology evidence="8">Multi-pass membrane protein</topology>
    </subcellularLocation>
</comment>
<evidence type="ECO:0000256" key="5">
    <source>
        <dbReference type="ARBA" id="ARBA00022927"/>
    </source>
</evidence>
<proteinExistence type="inferred from homology"/>
<keyword evidence="3" id="KW-1003">Cell membrane</keyword>
<organism evidence="11 12">
    <name type="scientific">candidate division WOR-3 bacterium</name>
    <dbReference type="NCBI Taxonomy" id="2052148"/>
    <lineage>
        <taxon>Bacteria</taxon>
        <taxon>Bacteria division WOR-3</taxon>
    </lineage>
</organism>
<keyword evidence="5 8" id="KW-0653">Protein transport</keyword>
<evidence type="ECO:0000256" key="8">
    <source>
        <dbReference type="RuleBase" id="RU004057"/>
    </source>
</evidence>
<keyword evidence="6 9" id="KW-1133">Transmembrane helix</keyword>
<dbReference type="GO" id="GO:0017038">
    <property type="term" value="P:protein import"/>
    <property type="evidence" value="ECO:0007669"/>
    <property type="project" value="TreeGrafter"/>
</dbReference>
<dbReference type="Proteomes" id="UP000630660">
    <property type="component" value="Unassembled WGS sequence"/>
</dbReference>
<keyword evidence="7 9" id="KW-0472">Membrane</keyword>
<evidence type="ECO:0000256" key="4">
    <source>
        <dbReference type="ARBA" id="ARBA00022692"/>
    </source>
</evidence>
<evidence type="ECO:0000256" key="3">
    <source>
        <dbReference type="ARBA" id="ARBA00022475"/>
    </source>
</evidence>